<dbReference type="GO" id="GO:0071949">
    <property type="term" value="F:FAD binding"/>
    <property type="evidence" value="ECO:0007669"/>
    <property type="project" value="InterPro"/>
</dbReference>
<keyword evidence="2" id="KW-0285">Flavoprotein</keyword>
<evidence type="ECO:0000256" key="5">
    <source>
        <dbReference type="ARBA" id="ARBA00023033"/>
    </source>
</evidence>
<dbReference type="Gene3D" id="3.50.50.60">
    <property type="entry name" value="FAD/NAD(P)-binding domain"/>
    <property type="match status" value="1"/>
</dbReference>
<keyword evidence="9" id="KW-1185">Reference proteome</keyword>
<feature type="domain" description="FAD-binding" evidence="7">
    <location>
        <begin position="7"/>
        <end position="334"/>
    </location>
</feature>
<dbReference type="Pfam" id="PF01494">
    <property type="entry name" value="FAD_binding_3"/>
    <property type="match status" value="1"/>
</dbReference>
<evidence type="ECO:0000256" key="1">
    <source>
        <dbReference type="ARBA" id="ARBA00007992"/>
    </source>
</evidence>
<dbReference type="OrthoDB" id="16820at2759"/>
<gene>
    <name evidence="8" type="ORF">BU23DRAFT_597587</name>
</gene>
<dbReference type="InterPro" id="IPR002938">
    <property type="entry name" value="FAD-bd"/>
</dbReference>
<keyword evidence="6" id="KW-0812">Transmembrane</keyword>
<organism evidence="8 9">
    <name type="scientific">Bimuria novae-zelandiae CBS 107.79</name>
    <dbReference type="NCBI Taxonomy" id="1447943"/>
    <lineage>
        <taxon>Eukaryota</taxon>
        <taxon>Fungi</taxon>
        <taxon>Dikarya</taxon>
        <taxon>Ascomycota</taxon>
        <taxon>Pezizomycotina</taxon>
        <taxon>Dothideomycetes</taxon>
        <taxon>Pleosporomycetidae</taxon>
        <taxon>Pleosporales</taxon>
        <taxon>Massarineae</taxon>
        <taxon>Didymosphaeriaceae</taxon>
        <taxon>Bimuria</taxon>
    </lineage>
</organism>
<dbReference type="AlphaFoldDB" id="A0A6A5VFF1"/>
<feature type="transmembrane region" description="Helical" evidence="6">
    <location>
        <begin position="6"/>
        <end position="24"/>
    </location>
</feature>
<evidence type="ECO:0000313" key="8">
    <source>
        <dbReference type="EMBL" id="KAF1975881.1"/>
    </source>
</evidence>
<protein>
    <submittedName>
        <fullName evidence="8">FAD/NAD(P)-binding domain-containing protein</fullName>
    </submittedName>
</protein>
<evidence type="ECO:0000313" key="9">
    <source>
        <dbReference type="Proteomes" id="UP000800036"/>
    </source>
</evidence>
<dbReference type="InterPro" id="IPR050493">
    <property type="entry name" value="FAD-dep_Monooxygenase_BioMet"/>
</dbReference>
<evidence type="ECO:0000256" key="3">
    <source>
        <dbReference type="ARBA" id="ARBA00022827"/>
    </source>
</evidence>
<dbReference type="Proteomes" id="UP000800036">
    <property type="component" value="Unassembled WGS sequence"/>
</dbReference>
<sequence>MAEQKLNIAIIGGGIAGLSLALLLQQRSIRCTVYELRPWNVDSAGSLMLAPNALRILDDIGAYSKIRTRGYNFEAVEFKDDQDQTIDQFLMGSDEQYGYKALRIPRQAVLKELRALAQERMITVHYEKRFLQVLAETENGITFKFADGSISDADILIGADGIHSAVRAFFCPETKPIFSGQLAISAVVQRPHLRFPPGMDYHLPAIIHSRNGGMLMLPQSFDGSDVVVATQKAYSEQDRSGWASLAEDKHQLYDMIQSRKSEWSDVVQSALECVHPEKISIWPYYSLPKVPCWSSTGGRVVLLGDAAHAIPPTAGQGACQAFEDALSLAVLLAGLASPALLAEGIHLWEGMRKERIDKVAVLTMQLGNNRLPQAQREKLPKGQYWNSGEQPNLLWLYRANIEEELKVACKEVLEKE</sequence>
<keyword evidence="4" id="KW-0560">Oxidoreductase</keyword>
<evidence type="ECO:0000259" key="7">
    <source>
        <dbReference type="Pfam" id="PF01494"/>
    </source>
</evidence>
<keyword evidence="5" id="KW-0503">Monooxygenase</keyword>
<dbReference type="PANTHER" id="PTHR13789">
    <property type="entry name" value="MONOOXYGENASE"/>
    <property type="match status" value="1"/>
</dbReference>
<reference evidence="8" key="1">
    <citation type="journal article" date="2020" name="Stud. Mycol.">
        <title>101 Dothideomycetes genomes: a test case for predicting lifestyles and emergence of pathogens.</title>
        <authorList>
            <person name="Haridas S."/>
            <person name="Albert R."/>
            <person name="Binder M."/>
            <person name="Bloem J."/>
            <person name="Labutti K."/>
            <person name="Salamov A."/>
            <person name="Andreopoulos B."/>
            <person name="Baker S."/>
            <person name="Barry K."/>
            <person name="Bills G."/>
            <person name="Bluhm B."/>
            <person name="Cannon C."/>
            <person name="Castanera R."/>
            <person name="Culley D."/>
            <person name="Daum C."/>
            <person name="Ezra D."/>
            <person name="Gonzalez J."/>
            <person name="Henrissat B."/>
            <person name="Kuo A."/>
            <person name="Liang C."/>
            <person name="Lipzen A."/>
            <person name="Lutzoni F."/>
            <person name="Magnuson J."/>
            <person name="Mondo S."/>
            <person name="Nolan M."/>
            <person name="Ohm R."/>
            <person name="Pangilinan J."/>
            <person name="Park H.-J."/>
            <person name="Ramirez L."/>
            <person name="Alfaro M."/>
            <person name="Sun H."/>
            <person name="Tritt A."/>
            <person name="Yoshinaga Y."/>
            <person name="Zwiers L.-H."/>
            <person name="Turgeon B."/>
            <person name="Goodwin S."/>
            <person name="Spatafora J."/>
            <person name="Crous P."/>
            <person name="Grigoriev I."/>
        </authorList>
    </citation>
    <scope>NUCLEOTIDE SEQUENCE</scope>
    <source>
        <strain evidence="8">CBS 107.79</strain>
    </source>
</reference>
<keyword evidence="3" id="KW-0274">FAD</keyword>
<evidence type="ECO:0000256" key="6">
    <source>
        <dbReference type="SAM" id="Phobius"/>
    </source>
</evidence>
<name>A0A6A5VFF1_9PLEO</name>
<dbReference type="EMBL" id="ML976669">
    <property type="protein sequence ID" value="KAF1975881.1"/>
    <property type="molecule type" value="Genomic_DNA"/>
</dbReference>
<accession>A0A6A5VFF1</accession>
<evidence type="ECO:0000256" key="2">
    <source>
        <dbReference type="ARBA" id="ARBA00022630"/>
    </source>
</evidence>
<evidence type="ECO:0000256" key="4">
    <source>
        <dbReference type="ARBA" id="ARBA00023002"/>
    </source>
</evidence>
<keyword evidence="6" id="KW-1133">Transmembrane helix</keyword>
<dbReference type="PRINTS" id="PR00420">
    <property type="entry name" value="RNGMNOXGNASE"/>
</dbReference>
<dbReference type="PANTHER" id="PTHR13789:SF316">
    <property type="entry name" value="FAD-BINDING DOMAIN-CONTAINING PROTEIN"/>
    <property type="match status" value="1"/>
</dbReference>
<dbReference type="InterPro" id="IPR036188">
    <property type="entry name" value="FAD/NAD-bd_sf"/>
</dbReference>
<proteinExistence type="inferred from homology"/>
<keyword evidence="6" id="KW-0472">Membrane</keyword>
<dbReference type="SUPFAM" id="SSF51905">
    <property type="entry name" value="FAD/NAD(P)-binding domain"/>
    <property type="match status" value="1"/>
</dbReference>
<comment type="similarity">
    <text evidence="1">Belongs to the paxM FAD-dependent monooxygenase family.</text>
</comment>
<dbReference type="GO" id="GO:0004497">
    <property type="term" value="F:monooxygenase activity"/>
    <property type="evidence" value="ECO:0007669"/>
    <property type="project" value="UniProtKB-KW"/>
</dbReference>